<dbReference type="Gene3D" id="1.50.10.10">
    <property type="match status" value="1"/>
</dbReference>
<evidence type="ECO:0000256" key="4">
    <source>
        <dbReference type="ARBA" id="ARBA00023001"/>
    </source>
</evidence>
<accession>A0A9Q0JDF7</accession>
<evidence type="ECO:0000256" key="8">
    <source>
        <dbReference type="PROSITE-ProRule" id="PRU10059"/>
    </source>
</evidence>
<evidence type="ECO:0000256" key="7">
    <source>
        <dbReference type="ARBA" id="ARBA00023326"/>
    </source>
</evidence>
<dbReference type="GO" id="GO:0030245">
    <property type="term" value="P:cellulose catabolic process"/>
    <property type="evidence" value="ECO:0007669"/>
    <property type="project" value="UniProtKB-KW"/>
</dbReference>
<evidence type="ECO:0000256" key="11">
    <source>
        <dbReference type="SAM" id="MobiDB-lite"/>
    </source>
</evidence>
<reference evidence="14" key="2">
    <citation type="journal article" date="2023" name="Plants (Basel)">
        <title>Annotation of the Turnera subulata (Passifloraceae) Draft Genome Reveals the S-Locus Evolved after the Divergence of Turneroideae from Passifloroideae in a Stepwise Manner.</title>
        <authorList>
            <person name="Henning P.M."/>
            <person name="Roalson E.H."/>
            <person name="Mir W."/>
            <person name="McCubbin A.G."/>
            <person name="Shore J.S."/>
        </authorList>
    </citation>
    <scope>NUCLEOTIDE SEQUENCE</scope>
    <source>
        <strain evidence="14">F60SS</strain>
    </source>
</reference>
<gene>
    <name evidence="14" type="ORF">Tsubulata_004229</name>
</gene>
<feature type="active site" evidence="9">
    <location>
        <position position="539"/>
    </location>
</feature>
<feature type="active site" evidence="9">
    <location>
        <position position="548"/>
    </location>
</feature>
<dbReference type="EMBL" id="JAKUCV010003503">
    <property type="protein sequence ID" value="KAJ4838636.1"/>
    <property type="molecule type" value="Genomic_DNA"/>
</dbReference>
<evidence type="ECO:0000256" key="3">
    <source>
        <dbReference type="ARBA" id="ARBA00022801"/>
    </source>
</evidence>
<evidence type="ECO:0000313" key="15">
    <source>
        <dbReference type="Proteomes" id="UP001141552"/>
    </source>
</evidence>
<dbReference type="PANTHER" id="PTHR22298">
    <property type="entry name" value="ENDO-1,4-BETA-GLUCANASE"/>
    <property type="match status" value="1"/>
</dbReference>
<feature type="transmembrane region" description="Helical" evidence="12">
    <location>
        <begin position="65"/>
        <end position="87"/>
    </location>
</feature>
<evidence type="ECO:0000256" key="5">
    <source>
        <dbReference type="ARBA" id="ARBA00023277"/>
    </source>
</evidence>
<keyword evidence="15" id="KW-1185">Reference proteome</keyword>
<keyword evidence="3 8" id="KW-0378">Hydrolase</keyword>
<evidence type="ECO:0000256" key="1">
    <source>
        <dbReference type="ARBA" id="ARBA00000966"/>
    </source>
</evidence>
<feature type="domain" description="Glycoside hydrolase family 9" evidence="13">
    <location>
        <begin position="102"/>
        <end position="561"/>
    </location>
</feature>
<evidence type="ECO:0000256" key="2">
    <source>
        <dbReference type="ARBA" id="ARBA00007072"/>
    </source>
</evidence>
<keyword evidence="12" id="KW-1133">Transmembrane helix</keyword>
<dbReference type="OrthoDB" id="10257085at2759"/>
<dbReference type="Proteomes" id="UP001141552">
    <property type="component" value="Unassembled WGS sequence"/>
</dbReference>
<comment type="catalytic activity">
    <reaction evidence="1 10">
        <text>Endohydrolysis of (1-&gt;4)-beta-D-glucosidic linkages in cellulose, lichenin and cereal beta-D-glucans.</text>
        <dbReference type="EC" id="3.2.1.4"/>
    </reaction>
</comment>
<protein>
    <recommendedName>
        <fullName evidence="10">Endoglucanase</fullName>
        <ecNumber evidence="10">3.2.1.4</ecNumber>
    </recommendedName>
</protein>
<keyword evidence="12" id="KW-0472">Membrane</keyword>
<dbReference type="SUPFAM" id="SSF48208">
    <property type="entry name" value="Six-hairpin glycosidases"/>
    <property type="match status" value="1"/>
</dbReference>
<dbReference type="GO" id="GO:0008810">
    <property type="term" value="F:cellulase activity"/>
    <property type="evidence" value="ECO:0007669"/>
    <property type="project" value="UniProtKB-EC"/>
</dbReference>
<dbReference type="PROSITE" id="PS00592">
    <property type="entry name" value="GH9_2"/>
    <property type="match status" value="1"/>
</dbReference>
<dbReference type="Pfam" id="PF00759">
    <property type="entry name" value="Glyco_hydro_9"/>
    <property type="match status" value="1"/>
</dbReference>
<feature type="active site" evidence="8">
    <location>
        <position position="491"/>
    </location>
</feature>
<evidence type="ECO:0000259" key="13">
    <source>
        <dbReference type="Pfam" id="PF00759"/>
    </source>
</evidence>
<evidence type="ECO:0000313" key="14">
    <source>
        <dbReference type="EMBL" id="KAJ4838636.1"/>
    </source>
</evidence>
<dbReference type="InterPro" id="IPR001701">
    <property type="entry name" value="Glyco_hydro_9"/>
</dbReference>
<proteinExistence type="inferred from homology"/>
<comment type="similarity">
    <text evidence="2 8 10">Belongs to the glycosyl hydrolase 9 (cellulase E) family.</text>
</comment>
<evidence type="ECO:0000256" key="10">
    <source>
        <dbReference type="RuleBase" id="RU361166"/>
    </source>
</evidence>
<keyword evidence="6 8" id="KW-0326">Glycosidase</keyword>
<name>A0A9Q0JDF7_9ROSI</name>
<comment type="caution">
    <text evidence="14">The sequence shown here is derived from an EMBL/GenBank/DDBJ whole genome shotgun (WGS) entry which is preliminary data.</text>
</comment>
<dbReference type="AlphaFoldDB" id="A0A9Q0JDF7"/>
<reference evidence="14" key="1">
    <citation type="submission" date="2022-02" db="EMBL/GenBank/DDBJ databases">
        <authorList>
            <person name="Henning P.M."/>
            <person name="McCubbin A.G."/>
            <person name="Shore J.S."/>
        </authorList>
    </citation>
    <scope>NUCLEOTIDE SEQUENCE</scope>
    <source>
        <strain evidence="14">F60SS</strain>
        <tissue evidence="14">Leaves</tissue>
    </source>
</reference>
<evidence type="ECO:0000256" key="9">
    <source>
        <dbReference type="PROSITE-ProRule" id="PRU10060"/>
    </source>
</evidence>
<keyword evidence="4 10" id="KW-0136">Cellulose degradation</keyword>
<dbReference type="PROSITE" id="PS00698">
    <property type="entry name" value="GH9_3"/>
    <property type="match status" value="1"/>
</dbReference>
<dbReference type="InterPro" id="IPR012341">
    <property type="entry name" value="6hp_glycosidase-like_sf"/>
</dbReference>
<dbReference type="EC" id="3.2.1.4" evidence="10"/>
<keyword evidence="5 8" id="KW-0119">Carbohydrate metabolism</keyword>
<evidence type="ECO:0000256" key="12">
    <source>
        <dbReference type="SAM" id="Phobius"/>
    </source>
</evidence>
<dbReference type="InterPro" id="IPR008928">
    <property type="entry name" value="6-hairpin_glycosidase_sf"/>
</dbReference>
<keyword evidence="7 8" id="KW-0624">Polysaccharide degradation</keyword>
<feature type="region of interest" description="Disordered" evidence="11">
    <location>
        <begin position="1"/>
        <end position="23"/>
    </location>
</feature>
<dbReference type="InterPro" id="IPR033126">
    <property type="entry name" value="Glyco_hydro_9_Asp/Glu_AS"/>
</dbReference>
<keyword evidence="12" id="KW-0812">Transmembrane</keyword>
<evidence type="ECO:0000256" key="6">
    <source>
        <dbReference type="ARBA" id="ARBA00023295"/>
    </source>
</evidence>
<dbReference type="InterPro" id="IPR018221">
    <property type="entry name" value="Glyco_hydro_9_His_AS"/>
</dbReference>
<sequence length="584" mass="64805">MSAERNTWGTGYGSDDASATPLAIDDYDPASYRRSSEEEVKQGWLIRPDRETRQRKKRSSYVNCLMIKSLLISLVVGGLVVLIVMLATRRRHHHPGPGPDNYTVALHRALRFFDAQQSGRLPAQNNVSWRGDSCLKDEIVGGFYDGGSAIKFNFPGSFAMTLLSWSVIEYSAKYNAIGELGHVKGIIKWGSDYLLKSFKSSNGTISSVATQVGGEHDESCWMRPEDIDSDGNYPRRATWCTDCPALSAEMAAALSAASIVFKDDEKYSKKLVHGADMLFKFATKGQGANYDGGRDLPSKKYNSTGYWDEFVWGGAWLYYATGNSSYLQFVTTPSLVNNDPIFSGGAKGGVFGWDTKHAGAHLLLSRVRIYLSYGYPYEGMLRTYQKRIEEIICSYQPRSFRYGRIKGGLIDINRARPNSLQYVVNAAFMTTLYSDYLEGRLVPGLVCGPIFYSNDVLRDFARTQINYILGNNHRNRSYVVGFGNQFPQHVHHRGASIPDSKIKYGCKGGLKWRDSRKKDPNTIVGAMVAGPGKRGYFRDYRADYNYTEPTIAGNAGLVAALVALSGGNASTFDKNTIFSAVPPL</sequence>
<organism evidence="14 15">
    <name type="scientific">Turnera subulata</name>
    <dbReference type="NCBI Taxonomy" id="218843"/>
    <lineage>
        <taxon>Eukaryota</taxon>
        <taxon>Viridiplantae</taxon>
        <taxon>Streptophyta</taxon>
        <taxon>Embryophyta</taxon>
        <taxon>Tracheophyta</taxon>
        <taxon>Spermatophyta</taxon>
        <taxon>Magnoliopsida</taxon>
        <taxon>eudicotyledons</taxon>
        <taxon>Gunneridae</taxon>
        <taxon>Pentapetalae</taxon>
        <taxon>rosids</taxon>
        <taxon>fabids</taxon>
        <taxon>Malpighiales</taxon>
        <taxon>Passifloraceae</taxon>
        <taxon>Turnera</taxon>
    </lineage>
</organism>